<feature type="compositionally biased region" description="Polar residues" evidence="2">
    <location>
        <begin position="454"/>
        <end position="489"/>
    </location>
</feature>
<proteinExistence type="predicted"/>
<feature type="repeat" description="TPR" evidence="1">
    <location>
        <begin position="248"/>
        <end position="281"/>
    </location>
</feature>
<dbReference type="PROSITE" id="PS51257">
    <property type="entry name" value="PROKAR_LIPOPROTEIN"/>
    <property type="match status" value="1"/>
</dbReference>
<dbReference type="AlphaFoldDB" id="A0A930N511"/>
<dbReference type="InterPro" id="IPR019734">
    <property type="entry name" value="TPR_rpt"/>
</dbReference>
<evidence type="ECO:0000256" key="2">
    <source>
        <dbReference type="SAM" id="MobiDB-lite"/>
    </source>
</evidence>
<reference evidence="3" key="1">
    <citation type="submission" date="2020-04" db="EMBL/GenBank/DDBJ databases">
        <title>Deep metagenomics examines the oral microbiome during advanced dental caries in children, revealing novel taxa and co-occurrences with host molecules.</title>
        <authorList>
            <person name="Baker J.L."/>
            <person name="Morton J.T."/>
            <person name="Dinis M."/>
            <person name="Alvarez R."/>
            <person name="Tran N.C."/>
            <person name="Knight R."/>
            <person name="Edlund A."/>
        </authorList>
    </citation>
    <scope>NUCLEOTIDE SEQUENCE</scope>
    <source>
        <strain evidence="3">JCVI_25_bin.9</strain>
    </source>
</reference>
<comment type="caution">
    <text evidence="3">The sequence shown here is derived from an EMBL/GenBank/DDBJ whole genome shotgun (WGS) entry which is preliminary data.</text>
</comment>
<keyword evidence="1" id="KW-0802">TPR repeat</keyword>
<dbReference type="PROSITE" id="PS50005">
    <property type="entry name" value="TPR"/>
    <property type="match status" value="1"/>
</dbReference>
<dbReference type="Pfam" id="PF13432">
    <property type="entry name" value="TPR_16"/>
    <property type="match status" value="1"/>
</dbReference>
<dbReference type="RefSeq" id="WP_219496935.1">
    <property type="nucleotide sequence ID" value="NZ_JAHXCH010000010.1"/>
</dbReference>
<feature type="region of interest" description="Disordered" evidence="2">
    <location>
        <begin position="952"/>
        <end position="1138"/>
    </location>
</feature>
<accession>A0A930N511</accession>
<protein>
    <submittedName>
        <fullName evidence="3">Tetratricopeptide repeat protein</fullName>
    </submittedName>
</protein>
<evidence type="ECO:0000313" key="3">
    <source>
        <dbReference type="EMBL" id="MBF1414708.1"/>
    </source>
</evidence>
<dbReference type="SMART" id="SM00028">
    <property type="entry name" value="TPR"/>
    <property type="match status" value="4"/>
</dbReference>
<feature type="compositionally biased region" description="Basic and acidic residues" evidence="2">
    <location>
        <begin position="987"/>
        <end position="1009"/>
    </location>
</feature>
<gene>
    <name evidence="3" type="ORF">HXN33_03905</name>
</gene>
<evidence type="ECO:0000256" key="1">
    <source>
        <dbReference type="PROSITE-ProRule" id="PRU00339"/>
    </source>
</evidence>
<dbReference type="EMBL" id="JABZSQ010000048">
    <property type="protein sequence ID" value="MBF1414708.1"/>
    <property type="molecule type" value="Genomic_DNA"/>
</dbReference>
<evidence type="ECO:0000313" key="4">
    <source>
        <dbReference type="Proteomes" id="UP000757461"/>
    </source>
</evidence>
<feature type="compositionally biased region" description="Low complexity" evidence="2">
    <location>
        <begin position="1108"/>
        <end position="1127"/>
    </location>
</feature>
<feature type="region of interest" description="Disordered" evidence="2">
    <location>
        <begin position="452"/>
        <end position="489"/>
    </location>
</feature>
<organism evidence="3 4">
    <name type="scientific">Prevotella histicola</name>
    <dbReference type="NCBI Taxonomy" id="470565"/>
    <lineage>
        <taxon>Bacteria</taxon>
        <taxon>Pseudomonadati</taxon>
        <taxon>Bacteroidota</taxon>
        <taxon>Bacteroidia</taxon>
        <taxon>Bacteroidales</taxon>
        <taxon>Prevotellaceae</taxon>
        <taxon>Prevotella</taxon>
    </lineage>
</organism>
<name>A0A930N511_9BACT</name>
<sequence length="1138" mass="130750">MKKTSTRHIISALLAIIFLTIVSCSTNKNTSQSRWWHAFNARYNTYFNGAQAYIDGSLEKENGNKDNFTEMIPLYTVGNKSSRELGKTNFDRAIEKAEKAIARHSIKKRPEWNKSRRKTASDIEWLSRKEYNPFLWKAWMLMGRSQFHQGAFEEAAATFAYMSRIYKGQPAIYGKARAWLAKCYVEQDWLYDAEDVIRNMQRDSMDWRAVKEWDYTYADYYLHTGELAKAVPYLQKVIKHEMRRKQKARELYLLGQVLAALGKNQEAYKAFQRVIRTNPPYELEFNARIAQTEVTAKGQSKKMIGKLKHMAASDNNKEYLDQVYYAMGNIYLADRDTLAAINAYEQGNKKATRNGIEKGVLLLHLGDLYWAKERFGDAKRCYGEAIGLLDQDRKDYEQLSERSKVLDELVPFTDAVQLQDSLQHLAKCSETERNAAIDRVITALKKKEKEERIQQQALNNGQEQGIENSFGNNNPGNSIKPNGDNRQQGNTWYFYNPMAVQQGKVTFQQLWGKRENIDNWQRINQTVVGTPGKNGNNLSELTDAQRDSITKAEAKQDSISHTRDSLKNDPHKREYYLAQIPLTPEQMIASNKILENGLHHSGVIFKDRLDNLRLAEKVLRRVSDNYPDYEQMDDVYYHLYLLYMRKNQPDIAETYVSKLKKDYPKSQWTTLLTDPYYKENLKFGTQIEDSLYAATYDAFKQERYNEVQGNTKVSEKRFPLGANRDKFLFIGGLSKLNNGDVNGCINDMKTVVEKYPQSRISEMAGMIVNGVQAGKKLHGGKFDLGDVWSYRSNVLNDSDSIHQAKLSPERDIDFKFLLIYNPDSVNEHKLLFEMARFNFTNFLVRNFEIEIQDLGSLHQMQISGFRNYDEAYQYARQLLSSEAIITQMGKTAKGIIISDKNLKLIGTAFSYKDYEAFYAKNFAPLAVTKRYLLSEPASVTKPRERDLQKEIEEKHANDTDLYPDTQDAPTDNSMTIPLEEPNQKQSKTKDTSKDKNVIELPKEEEKPTLEDTNTFEIPMEEPKKESAPATTTKPETQPKTKLPTPSGAQRPAKQQPATTGQATKSPVQTPQTPLQKSQMNGQKPQTPPVKKPKPTDDGPIIYFGNDEPQQGKGNNKNNKKNQPIQNNIEDEYYDLDGF</sequence>
<feature type="compositionally biased region" description="Low complexity" evidence="2">
    <location>
        <begin position="1028"/>
        <end position="1045"/>
    </location>
</feature>
<feature type="compositionally biased region" description="Polar residues" evidence="2">
    <location>
        <begin position="1055"/>
        <end position="1080"/>
    </location>
</feature>
<feature type="compositionally biased region" description="Acidic residues" evidence="2">
    <location>
        <begin position="1128"/>
        <end position="1138"/>
    </location>
</feature>
<dbReference type="Proteomes" id="UP000757461">
    <property type="component" value="Unassembled WGS sequence"/>
</dbReference>